<keyword evidence="4" id="KW-1185">Reference proteome</keyword>
<organism evidence="2 4">
    <name type="scientific">Dictyobacter kobayashii</name>
    <dbReference type="NCBI Taxonomy" id="2014872"/>
    <lineage>
        <taxon>Bacteria</taxon>
        <taxon>Bacillati</taxon>
        <taxon>Chloroflexota</taxon>
        <taxon>Ktedonobacteria</taxon>
        <taxon>Ktedonobacterales</taxon>
        <taxon>Dictyobacteraceae</taxon>
        <taxon>Dictyobacter</taxon>
    </lineage>
</organism>
<evidence type="ECO:0000259" key="1">
    <source>
        <dbReference type="Pfam" id="PF01609"/>
    </source>
</evidence>
<reference evidence="2" key="2">
    <citation type="journal article" date="2019" name="Int. J. Syst. Evol. Microbiol.">
        <title>Tengunoibacter tsumagoiensis gen. nov., sp. nov., Dictyobacter kobayashii sp. nov., Dictyobacter alpinus sp. nov., and description of Dictyobacteraceae fam. nov. within the order Ktedonobacterales isolated from Tengu-no-mugimeshi, a soil-like granular mass of micro-organisms, and emended descriptions of the genera Ktedonobacter and Dictyobacter.</title>
        <authorList>
            <person name="Wang C."/>
            <person name="Zheng Y."/>
            <person name="Sakai Y."/>
            <person name="Toyoda A."/>
            <person name="Minakuchi Y."/>
            <person name="Abe K."/>
            <person name="Yokota A."/>
            <person name="Yabe S."/>
        </authorList>
    </citation>
    <scope>NUCLEOTIDE SEQUENCE</scope>
    <source>
        <strain evidence="2">Uno11</strain>
    </source>
</reference>
<dbReference type="AlphaFoldDB" id="A0A402ATD0"/>
<dbReference type="RefSeq" id="WP_126555040.1">
    <property type="nucleotide sequence ID" value="NZ_BIFS01000002.1"/>
</dbReference>
<name>A0A402ATD0_9CHLR</name>
<dbReference type="PANTHER" id="PTHR37319">
    <property type="entry name" value="TRANSPOSASE"/>
    <property type="match status" value="1"/>
</dbReference>
<dbReference type="EMBL" id="BIFS01000002">
    <property type="protein sequence ID" value="GCE23704.1"/>
    <property type="molecule type" value="Genomic_DNA"/>
</dbReference>
<accession>A0A402ATD0</accession>
<dbReference type="GO" id="GO:0004803">
    <property type="term" value="F:transposase activity"/>
    <property type="evidence" value="ECO:0007669"/>
    <property type="project" value="InterPro"/>
</dbReference>
<dbReference type="Proteomes" id="UP000287188">
    <property type="component" value="Unassembled WGS sequence"/>
</dbReference>
<dbReference type="InterPro" id="IPR002559">
    <property type="entry name" value="Transposase_11"/>
</dbReference>
<proteinExistence type="predicted"/>
<dbReference type="InterPro" id="IPR047768">
    <property type="entry name" value="Tn5p-like"/>
</dbReference>
<evidence type="ECO:0000313" key="4">
    <source>
        <dbReference type="Proteomes" id="UP000287188"/>
    </source>
</evidence>
<dbReference type="GO" id="GO:0006313">
    <property type="term" value="P:DNA transposition"/>
    <property type="evidence" value="ECO:0007669"/>
    <property type="project" value="InterPro"/>
</dbReference>
<comment type="caution">
    <text evidence="2">The sequence shown here is derived from an EMBL/GenBank/DDBJ whole genome shotgun (WGS) entry which is preliminary data.</text>
</comment>
<dbReference type="Pfam" id="PF01609">
    <property type="entry name" value="DDE_Tnp_1"/>
    <property type="match status" value="1"/>
</dbReference>
<dbReference type="OrthoDB" id="139608at2"/>
<dbReference type="Gene3D" id="3.90.350.10">
    <property type="entry name" value="Transposase Inhibitor Protein From Tn5, Chain A, domain 1"/>
    <property type="match status" value="1"/>
</dbReference>
<dbReference type="EMBL" id="BIFS01000002">
    <property type="protein sequence ID" value="GCE22341.1"/>
    <property type="molecule type" value="Genomic_DNA"/>
</dbReference>
<evidence type="ECO:0000313" key="3">
    <source>
        <dbReference type="EMBL" id="GCE23704.1"/>
    </source>
</evidence>
<feature type="domain" description="Transposase IS4-like" evidence="1">
    <location>
        <begin position="11"/>
        <end position="62"/>
    </location>
</feature>
<evidence type="ECO:0000313" key="2">
    <source>
        <dbReference type="EMBL" id="GCE22341.1"/>
    </source>
</evidence>
<dbReference type="GO" id="GO:0003677">
    <property type="term" value="F:DNA binding"/>
    <property type="evidence" value="ECO:0007669"/>
    <property type="project" value="InterPro"/>
</dbReference>
<sequence>MDWILLTSVPTHTATQAQERVEWYRRRWIVEDYHQGLKTGCHMEEREIRDYEGLRTLLGIIAPLPCACCNCVCFRVNVLTSWHGQ</sequence>
<dbReference type="InterPro" id="IPR012337">
    <property type="entry name" value="RNaseH-like_sf"/>
</dbReference>
<dbReference type="SUPFAM" id="SSF53098">
    <property type="entry name" value="Ribonuclease H-like"/>
    <property type="match status" value="1"/>
</dbReference>
<reference evidence="4" key="1">
    <citation type="submission" date="2018-12" db="EMBL/GenBank/DDBJ databases">
        <title>Tengunoibacter tsumagoiensis gen. nov., sp. nov., Dictyobacter kobayashii sp. nov., D. alpinus sp. nov., and D. joshuensis sp. nov. and description of Dictyobacteraceae fam. nov. within the order Ktedonobacterales isolated from Tengu-no-mugimeshi.</title>
        <authorList>
            <person name="Wang C.M."/>
            <person name="Zheng Y."/>
            <person name="Sakai Y."/>
            <person name="Toyoda A."/>
            <person name="Minakuchi Y."/>
            <person name="Abe K."/>
            <person name="Yokota A."/>
            <person name="Yabe S."/>
        </authorList>
    </citation>
    <scope>NUCLEOTIDE SEQUENCE [LARGE SCALE GENOMIC DNA]</scope>
    <source>
        <strain evidence="4">Uno11</strain>
    </source>
</reference>
<gene>
    <name evidence="2" type="ORF">KDK_61410</name>
    <name evidence="3" type="ORF">KDK_75040</name>
</gene>
<dbReference type="PANTHER" id="PTHR37319:SF1">
    <property type="entry name" value="TRANSPOSASE TN5 DIMERISATION DOMAIN-CONTAINING PROTEIN"/>
    <property type="match status" value="1"/>
</dbReference>
<protein>
    <recommendedName>
        <fullName evidence="1">Transposase IS4-like domain-containing protein</fullName>
    </recommendedName>
</protein>